<dbReference type="GeneID" id="95986809"/>
<organism evidence="3 4">
    <name type="scientific">Vanrija albida</name>
    <dbReference type="NCBI Taxonomy" id="181172"/>
    <lineage>
        <taxon>Eukaryota</taxon>
        <taxon>Fungi</taxon>
        <taxon>Dikarya</taxon>
        <taxon>Basidiomycota</taxon>
        <taxon>Agaricomycotina</taxon>
        <taxon>Tremellomycetes</taxon>
        <taxon>Trichosporonales</taxon>
        <taxon>Trichosporonaceae</taxon>
        <taxon>Vanrija</taxon>
    </lineage>
</organism>
<comment type="caution">
    <text evidence="3">The sequence shown here is derived from an EMBL/GenBank/DDBJ whole genome shotgun (WGS) entry which is preliminary data.</text>
</comment>
<gene>
    <name evidence="3" type="ORF">Q8F55_005766</name>
</gene>
<sequence length="420" mass="44653">MSARIPQLYNPPRAAARRVPPPTDVPEAVNPFASTEALVPQRGAPPSGSSGGLAPPVTDAELNRNSANLSSIGDLFMGGDSDDEETMAPPKHSGRARSNTIEGRYATVDRAALHARVRSLEGSVDGSDYDDGDGDEHDRDERRTTISSGARISFNGASQARAVVQPARNKSILRRAGDEPRAEGQRGQVQFQAPAQQQYAPGAQPAGAQSPRAPVVINFPTPNLASPPTPTTPTRGSPRGAAPPLAQPKPERPTVNVLAAPLSHPPISPMLAAPPRAVISPLTPPASPGIQAFDQLRDKHAAFREGEDEVFTPFSPRARQAGPRVRAAPGKSGLAARMSRPFTMGPVDFWKRFSTAGHLARHDKESQWISDHKRSIFRNPYFTFPLIISLLAVGAVIAFVIIKLHNQPSLGQAPVPAASS</sequence>
<feature type="region of interest" description="Disordered" evidence="1">
    <location>
        <begin position="1"/>
        <end position="103"/>
    </location>
</feature>
<evidence type="ECO:0000313" key="4">
    <source>
        <dbReference type="Proteomes" id="UP001565368"/>
    </source>
</evidence>
<dbReference type="EMBL" id="JBBXJM010000004">
    <property type="protein sequence ID" value="KAL1408952.1"/>
    <property type="molecule type" value="Genomic_DNA"/>
</dbReference>
<name>A0ABR3Q3D2_9TREE</name>
<dbReference type="Proteomes" id="UP001565368">
    <property type="component" value="Unassembled WGS sequence"/>
</dbReference>
<keyword evidence="2" id="KW-0812">Transmembrane</keyword>
<evidence type="ECO:0000313" key="3">
    <source>
        <dbReference type="EMBL" id="KAL1408952.1"/>
    </source>
</evidence>
<feature type="compositionally biased region" description="Low complexity" evidence="1">
    <location>
        <begin position="44"/>
        <end position="56"/>
    </location>
</feature>
<keyword evidence="2" id="KW-1133">Transmembrane helix</keyword>
<feature type="region of interest" description="Disordered" evidence="1">
    <location>
        <begin position="117"/>
        <end position="252"/>
    </location>
</feature>
<accession>A0ABR3Q3D2</accession>
<keyword evidence="2" id="KW-0472">Membrane</keyword>
<evidence type="ECO:0000256" key="1">
    <source>
        <dbReference type="SAM" id="MobiDB-lite"/>
    </source>
</evidence>
<keyword evidence="4" id="KW-1185">Reference proteome</keyword>
<feature type="compositionally biased region" description="Low complexity" evidence="1">
    <location>
        <begin position="185"/>
        <end position="224"/>
    </location>
</feature>
<evidence type="ECO:0000256" key="2">
    <source>
        <dbReference type="SAM" id="Phobius"/>
    </source>
</evidence>
<dbReference type="RefSeq" id="XP_069208896.1">
    <property type="nucleotide sequence ID" value="XM_069354254.1"/>
</dbReference>
<reference evidence="3 4" key="1">
    <citation type="submission" date="2023-08" db="EMBL/GenBank/DDBJ databases">
        <title>Annotated Genome Sequence of Vanrija albida AlHP1.</title>
        <authorList>
            <person name="Herzog R."/>
        </authorList>
    </citation>
    <scope>NUCLEOTIDE SEQUENCE [LARGE SCALE GENOMIC DNA]</scope>
    <source>
        <strain evidence="3 4">AlHP1</strain>
    </source>
</reference>
<proteinExistence type="predicted"/>
<feature type="compositionally biased region" description="Basic and acidic residues" evidence="1">
    <location>
        <begin position="175"/>
        <end position="184"/>
    </location>
</feature>
<feature type="transmembrane region" description="Helical" evidence="2">
    <location>
        <begin position="381"/>
        <end position="402"/>
    </location>
</feature>
<protein>
    <submittedName>
        <fullName evidence="3">Uncharacterized protein</fullName>
    </submittedName>
</protein>
<feature type="compositionally biased region" description="Polar residues" evidence="1">
    <location>
        <begin position="145"/>
        <end position="158"/>
    </location>
</feature>